<comment type="subunit">
    <text evidence="5 12">Heterotrimer of an alpha, a beta and a gamma subunit.</text>
</comment>
<organism evidence="14 15">
    <name type="scientific">Pseudomonas zhanjiangensis</name>
    <dbReference type="NCBI Taxonomy" id="3239015"/>
    <lineage>
        <taxon>Bacteria</taxon>
        <taxon>Pseudomonadati</taxon>
        <taxon>Pseudomonadota</taxon>
        <taxon>Gammaproteobacteria</taxon>
        <taxon>Pseudomonadales</taxon>
        <taxon>Pseudomonadaceae</taxon>
        <taxon>Pseudomonas</taxon>
    </lineage>
</organism>
<dbReference type="EC" id="7.2.4.2" evidence="12"/>
<evidence type="ECO:0000256" key="4">
    <source>
        <dbReference type="ARBA" id="ARBA00010924"/>
    </source>
</evidence>
<name>A0ABV3YYT7_9PSED</name>
<evidence type="ECO:0000256" key="9">
    <source>
        <dbReference type="ARBA" id="ARBA00022989"/>
    </source>
</evidence>
<comment type="function">
    <text evidence="2 12">Catalyzes the decarboxylation of oxaloacetate coupled to Na(+) translocation.</text>
</comment>
<dbReference type="PANTHER" id="PTHR35806">
    <property type="entry name" value="OXALOACETATE DECARBOXYLASE BETA CHAIN 2"/>
    <property type="match status" value="1"/>
</dbReference>
<reference evidence="14 15" key="1">
    <citation type="submission" date="2024-07" db="EMBL/GenBank/DDBJ databases">
        <authorList>
            <person name="Li M."/>
        </authorList>
    </citation>
    <scope>NUCLEOTIDE SEQUENCE [LARGE SCALE GENOMIC DNA]</scope>
    <source>
        <strain evidence="14 15">25A3E</strain>
    </source>
</reference>
<proteinExistence type="inferred from homology"/>
<accession>A0ABV3YYT7</accession>
<evidence type="ECO:0000256" key="3">
    <source>
        <dbReference type="ARBA" id="ARBA00004651"/>
    </source>
</evidence>
<keyword evidence="12" id="KW-0915">Sodium</keyword>
<evidence type="ECO:0000256" key="6">
    <source>
        <dbReference type="ARBA" id="ARBA00022475"/>
    </source>
</evidence>
<feature type="transmembrane region" description="Helical" evidence="13">
    <location>
        <begin position="259"/>
        <end position="277"/>
    </location>
</feature>
<evidence type="ECO:0000313" key="14">
    <source>
        <dbReference type="EMBL" id="MEX6503123.1"/>
    </source>
</evidence>
<keyword evidence="9 13" id="KW-1133">Transmembrane helix</keyword>
<feature type="transmembrane region" description="Helical" evidence="13">
    <location>
        <begin position="74"/>
        <end position="93"/>
    </location>
</feature>
<evidence type="ECO:0000256" key="8">
    <source>
        <dbReference type="ARBA" id="ARBA00022967"/>
    </source>
</evidence>
<feature type="transmembrane region" description="Helical" evidence="13">
    <location>
        <begin position="12"/>
        <end position="35"/>
    </location>
</feature>
<dbReference type="Proteomes" id="UP001560296">
    <property type="component" value="Unassembled WGS sequence"/>
</dbReference>
<gene>
    <name evidence="14" type="ORF">AB5S05_13720</name>
</gene>
<comment type="subcellular location">
    <subcellularLocation>
        <location evidence="3">Cell membrane</location>
        <topology evidence="3">Multi-pass membrane protein</topology>
    </subcellularLocation>
</comment>
<dbReference type="NCBIfam" id="TIGR01109">
    <property type="entry name" value="Na_pump_decarbB"/>
    <property type="match status" value="1"/>
</dbReference>
<evidence type="ECO:0000256" key="11">
    <source>
        <dbReference type="ARBA" id="ARBA00048176"/>
    </source>
</evidence>
<evidence type="ECO:0000256" key="12">
    <source>
        <dbReference type="PIRNR" id="PIRNR015658"/>
    </source>
</evidence>
<keyword evidence="12" id="KW-0406">Ion transport</keyword>
<comment type="similarity">
    <text evidence="4 12">Belongs to the GcdB/MmdB/OadB family.</text>
</comment>
<dbReference type="Pfam" id="PF03977">
    <property type="entry name" value="OAD_beta"/>
    <property type="match status" value="1"/>
</dbReference>
<keyword evidence="7 13" id="KW-0812">Transmembrane</keyword>
<feature type="transmembrane region" description="Helical" evidence="13">
    <location>
        <begin position="289"/>
        <end position="308"/>
    </location>
</feature>
<keyword evidence="15" id="KW-1185">Reference proteome</keyword>
<feature type="transmembrane region" description="Helical" evidence="13">
    <location>
        <begin position="42"/>
        <end position="62"/>
    </location>
</feature>
<evidence type="ECO:0000256" key="13">
    <source>
        <dbReference type="SAM" id="Phobius"/>
    </source>
</evidence>
<evidence type="ECO:0000256" key="10">
    <source>
        <dbReference type="ARBA" id="ARBA00023136"/>
    </source>
</evidence>
<evidence type="ECO:0000256" key="1">
    <source>
        <dbReference type="ARBA" id="ARBA00001959"/>
    </source>
</evidence>
<comment type="caution">
    <text evidence="14">The sequence shown here is derived from an EMBL/GenBank/DDBJ whole genome shotgun (WGS) entry which is preliminary data.</text>
</comment>
<dbReference type="RefSeq" id="WP_369288089.1">
    <property type="nucleotide sequence ID" value="NZ_JBFTEG010000010.1"/>
</dbReference>
<feature type="transmembrane region" description="Helical" evidence="13">
    <location>
        <begin position="213"/>
        <end position="239"/>
    </location>
</feature>
<keyword evidence="6 12" id="KW-1003">Cell membrane</keyword>
<keyword evidence="10 12" id="KW-0472">Membrane</keyword>
<protein>
    <recommendedName>
        <fullName evidence="12">Oxaloacetate decarboxylase beta chain</fullName>
        <ecNumber evidence="12">7.2.4.2</ecNumber>
    </recommendedName>
</protein>
<dbReference type="EMBL" id="JBFTEG010000010">
    <property type="protein sequence ID" value="MEX6503123.1"/>
    <property type="molecule type" value="Genomic_DNA"/>
</dbReference>
<evidence type="ECO:0000256" key="7">
    <source>
        <dbReference type="ARBA" id="ARBA00022692"/>
    </source>
</evidence>
<feature type="transmembrane region" description="Helical" evidence="13">
    <location>
        <begin position="360"/>
        <end position="377"/>
    </location>
</feature>
<evidence type="ECO:0000256" key="2">
    <source>
        <dbReference type="ARBA" id="ARBA00003002"/>
    </source>
</evidence>
<comment type="catalytic activity">
    <reaction evidence="11 12">
        <text>oxaloacetate + 2 Na(+)(in) + H(+) = pyruvate + 2 Na(+)(out) + CO2</text>
        <dbReference type="Rhea" id="RHEA:57724"/>
        <dbReference type="ChEBI" id="CHEBI:15361"/>
        <dbReference type="ChEBI" id="CHEBI:15378"/>
        <dbReference type="ChEBI" id="CHEBI:16452"/>
        <dbReference type="ChEBI" id="CHEBI:16526"/>
        <dbReference type="ChEBI" id="CHEBI:29101"/>
        <dbReference type="EC" id="7.2.4.2"/>
    </reaction>
</comment>
<feature type="transmembrane region" description="Helical" evidence="13">
    <location>
        <begin position="105"/>
        <end position="130"/>
    </location>
</feature>
<keyword evidence="12" id="KW-0739">Sodium transport</keyword>
<evidence type="ECO:0000313" key="15">
    <source>
        <dbReference type="Proteomes" id="UP001560296"/>
    </source>
</evidence>
<dbReference type="PIRSF" id="PIRSF015658">
    <property type="entry name" value="MmdB_OadB"/>
    <property type="match status" value="1"/>
</dbReference>
<dbReference type="InterPro" id="IPR005661">
    <property type="entry name" value="OadB_MmdB"/>
</dbReference>
<dbReference type="PANTHER" id="PTHR35806:SF1">
    <property type="entry name" value="OXALOACETATE DECARBOXYLASE BETA CHAIN 2"/>
    <property type="match status" value="1"/>
</dbReference>
<comment type="cofactor">
    <cofactor evidence="1">
        <name>Na(+)</name>
        <dbReference type="ChEBI" id="CHEBI:29101"/>
    </cofactor>
</comment>
<sequence length="378" mass="39328">MDKLLKLWQSTGLYHLEPGQALMMVVCLALIYLAIRKGFEPLLLIPIGFGGVLANIPVAGMAEGAGILHLFYEVGLPTSVFPLLIFMGVGAMTDFGPMLANPKTLFLGAAAQFGIFATLIGALAIAAMGIPGMEFTLREAASIAIIGGADGPTSIFVTAKLAPHLLGPIAVAAYSYMALVPLIQPPIMRALTTKEERAIVMQQLRHVSQVEKIVFPLVLCLLVGLLLPDAAPLVGMFAFGNLLREAGAVERLADTSRNALINIVTICLGLTVGSKLSAESFLQLKTLGILMLGMVAFCGGTAAGVLMAKVMNLFSKNKINPLIGSAGVSAVPMAARVSNKVGLEANPQNFLLMHAMGPNVAGVIGSAVAAGVLLNFVG</sequence>
<keyword evidence="12" id="KW-0813">Transport</keyword>
<evidence type="ECO:0000256" key="5">
    <source>
        <dbReference type="ARBA" id="ARBA00011869"/>
    </source>
</evidence>
<keyword evidence="8" id="KW-1278">Translocase</keyword>